<dbReference type="GeneID" id="5542748"/>
<dbReference type="RefSeq" id="XP_001642581.1">
    <property type="nucleotide sequence ID" value="XM_001642531.1"/>
</dbReference>
<keyword evidence="7" id="KW-1185">Reference proteome</keyword>
<feature type="transmembrane region" description="Helical" evidence="4">
    <location>
        <begin position="238"/>
        <end position="257"/>
    </location>
</feature>
<reference evidence="6 7" key="1">
    <citation type="journal article" date="2007" name="Proc. Natl. Acad. Sci. U.S.A.">
        <title>Independent sorting-out of thousands of duplicated gene pairs in two yeast species descended from a whole-genome duplication.</title>
        <authorList>
            <person name="Scannell D.R."/>
            <person name="Frank A.C."/>
            <person name="Conant G.C."/>
            <person name="Byrne K.P."/>
            <person name="Woolfit M."/>
            <person name="Wolfe K.H."/>
        </authorList>
    </citation>
    <scope>NUCLEOTIDE SEQUENCE [LARGE SCALE GENOMIC DNA]</scope>
    <source>
        <strain evidence="7">ATCC 22028 / DSM 70294 / BCRC 21397 / CBS 2163 / NBRC 10782 / NRRL Y-8283 / UCD 57-17</strain>
    </source>
</reference>
<comment type="subcellular location">
    <subcellularLocation>
        <location evidence="1">Endomembrane system</location>
    </subcellularLocation>
</comment>
<dbReference type="GO" id="GO:0045332">
    <property type="term" value="P:phospholipid translocation"/>
    <property type="evidence" value="ECO:0007669"/>
    <property type="project" value="TreeGrafter"/>
</dbReference>
<evidence type="ECO:0000259" key="5">
    <source>
        <dbReference type="Pfam" id="PF16209"/>
    </source>
</evidence>
<evidence type="ECO:0000313" key="6">
    <source>
        <dbReference type="EMBL" id="EDO14723.1"/>
    </source>
</evidence>
<evidence type="ECO:0000256" key="3">
    <source>
        <dbReference type="SAM" id="MobiDB-lite"/>
    </source>
</evidence>
<sequence length="322" mass="37020">MSTNPFEDDTSKNPVSPFDDNFQFENDLSSGPHVNFDFEGNSRDRTAVNYDTDTGNGSDMKDVKFDDGENDLSFEQGDTHSFEATPNIHRNSGTFEDITLQDDGNNRMKRLRWGTHRNKRGNPNVGRAKTLRWAKKNFQQPFEEFIGMEDSLDDAVTKNRADELRTVYFNLPLPKDMLDDDGNPITEYPRNKIRTTKYTPLTFFPKNILFQFHNFANIYFLVLIILGAFQIFGVTNPGFAAVPLIVIVCITAFKDAFEDSRRTVLDLQVNNTKTHILEGVVNENVSADNVSSWRKFKKANSRLLFRFINFCKEQLTKEGKHR</sequence>
<dbReference type="Proteomes" id="UP000000267">
    <property type="component" value="Unassembled WGS sequence"/>
</dbReference>
<evidence type="ECO:0000256" key="1">
    <source>
        <dbReference type="ARBA" id="ARBA00004308"/>
    </source>
</evidence>
<keyword evidence="4" id="KW-0812">Transmembrane</keyword>
<feature type="non-terminal residue" evidence="6">
    <location>
        <position position="322"/>
    </location>
</feature>
<dbReference type="InterPro" id="IPR023298">
    <property type="entry name" value="ATPase_P-typ_TM_dom_sf"/>
</dbReference>
<keyword evidence="4" id="KW-0472">Membrane</keyword>
<evidence type="ECO:0000256" key="4">
    <source>
        <dbReference type="SAM" id="Phobius"/>
    </source>
</evidence>
<dbReference type="SUPFAM" id="SSF81665">
    <property type="entry name" value="Calcium ATPase, transmembrane domain M"/>
    <property type="match status" value="1"/>
</dbReference>
<dbReference type="AlphaFoldDB" id="A7TSM9"/>
<protein>
    <recommendedName>
        <fullName evidence="5">P-type ATPase N-terminal domain-containing protein</fullName>
    </recommendedName>
</protein>
<dbReference type="Pfam" id="PF16209">
    <property type="entry name" value="PhoLip_ATPase_N"/>
    <property type="match status" value="1"/>
</dbReference>
<dbReference type="GO" id="GO:0005886">
    <property type="term" value="C:plasma membrane"/>
    <property type="evidence" value="ECO:0007669"/>
    <property type="project" value="TreeGrafter"/>
</dbReference>
<feature type="domain" description="P-type ATPase N-terminal" evidence="5">
    <location>
        <begin position="184"/>
        <end position="237"/>
    </location>
</feature>
<evidence type="ECO:0000256" key="2">
    <source>
        <dbReference type="ARBA" id="ARBA00022448"/>
    </source>
</evidence>
<dbReference type="HOGENOM" id="CLU_864834_0_0_1"/>
<dbReference type="GO" id="GO:0140326">
    <property type="term" value="F:ATPase-coupled intramembrane lipid transporter activity"/>
    <property type="evidence" value="ECO:0007669"/>
    <property type="project" value="TreeGrafter"/>
</dbReference>
<accession>A7TSM9</accession>
<dbReference type="PANTHER" id="PTHR24092">
    <property type="entry name" value="PROBABLE PHOSPHOLIPID-TRANSPORTING ATPASE"/>
    <property type="match status" value="1"/>
</dbReference>
<dbReference type="InterPro" id="IPR032631">
    <property type="entry name" value="P-type_ATPase_N"/>
</dbReference>
<dbReference type="KEGG" id="vpo:Kpol_1075p2"/>
<keyword evidence="2" id="KW-0813">Transport</keyword>
<dbReference type="PANTHER" id="PTHR24092:SF180">
    <property type="entry name" value="PHOSPHOLIPID-TRANSPORTING ATPASE DNF1-RELATED"/>
    <property type="match status" value="1"/>
</dbReference>
<feature type="region of interest" description="Disordered" evidence="3">
    <location>
        <begin position="1"/>
        <end position="62"/>
    </location>
</feature>
<keyword evidence="4" id="KW-1133">Transmembrane helix</keyword>
<proteinExistence type="predicted"/>
<dbReference type="EMBL" id="DS480517">
    <property type="protein sequence ID" value="EDO14723.1"/>
    <property type="molecule type" value="Genomic_DNA"/>
</dbReference>
<dbReference type="GO" id="GO:0012505">
    <property type="term" value="C:endomembrane system"/>
    <property type="evidence" value="ECO:0007669"/>
    <property type="project" value="UniProtKB-SubCell"/>
</dbReference>
<name>A7TSM9_VANPO</name>
<evidence type="ECO:0000313" key="7">
    <source>
        <dbReference type="Proteomes" id="UP000000267"/>
    </source>
</evidence>
<feature type="transmembrane region" description="Helical" evidence="4">
    <location>
        <begin position="215"/>
        <end position="232"/>
    </location>
</feature>
<gene>
    <name evidence="6" type="ORF">Kpol_1075p2</name>
</gene>
<organism evidence="7">
    <name type="scientific">Vanderwaltozyma polyspora (strain ATCC 22028 / DSM 70294 / BCRC 21397 / CBS 2163 / NBRC 10782 / NRRL Y-8283 / UCD 57-17)</name>
    <name type="common">Kluyveromyces polysporus</name>
    <dbReference type="NCBI Taxonomy" id="436907"/>
    <lineage>
        <taxon>Eukaryota</taxon>
        <taxon>Fungi</taxon>
        <taxon>Dikarya</taxon>
        <taxon>Ascomycota</taxon>
        <taxon>Saccharomycotina</taxon>
        <taxon>Saccharomycetes</taxon>
        <taxon>Saccharomycetales</taxon>
        <taxon>Saccharomycetaceae</taxon>
        <taxon>Vanderwaltozyma</taxon>
    </lineage>
</organism>
<dbReference type="OrthoDB" id="377733at2759"/>